<evidence type="ECO:0000313" key="2">
    <source>
        <dbReference type="Proteomes" id="UP000789901"/>
    </source>
</evidence>
<evidence type="ECO:0000313" key="1">
    <source>
        <dbReference type="EMBL" id="CAG8853137.1"/>
    </source>
</evidence>
<protein>
    <submittedName>
        <fullName evidence="1">22380_t:CDS:1</fullName>
    </submittedName>
</protein>
<feature type="non-terminal residue" evidence="1">
    <location>
        <position position="1"/>
    </location>
</feature>
<sequence length="102" mass="11728">ESYNAKIKRLIFNSNTTLLELSEKLLACILEEDKKTEYALFRASIPKTALTATAETILPNVCKMLRKYLTAELLKIQEDQIKQALQYHAVKIEKNVLQKFVV</sequence>
<organism evidence="1 2">
    <name type="scientific">Gigaspora margarita</name>
    <dbReference type="NCBI Taxonomy" id="4874"/>
    <lineage>
        <taxon>Eukaryota</taxon>
        <taxon>Fungi</taxon>
        <taxon>Fungi incertae sedis</taxon>
        <taxon>Mucoromycota</taxon>
        <taxon>Glomeromycotina</taxon>
        <taxon>Glomeromycetes</taxon>
        <taxon>Diversisporales</taxon>
        <taxon>Gigasporaceae</taxon>
        <taxon>Gigaspora</taxon>
    </lineage>
</organism>
<reference evidence="1 2" key="1">
    <citation type="submission" date="2021-06" db="EMBL/GenBank/DDBJ databases">
        <authorList>
            <person name="Kallberg Y."/>
            <person name="Tangrot J."/>
            <person name="Rosling A."/>
        </authorList>
    </citation>
    <scope>NUCLEOTIDE SEQUENCE [LARGE SCALE GENOMIC DNA]</scope>
    <source>
        <strain evidence="1 2">120-4 pot B 10/14</strain>
    </source>
</reference>
<feature type="non-terminal residue" evidence="1">
    <location>
        <position position="102"/>
    </location>
</feature>
<dbReference type="EMBL" id="CAJVQB010120492">
    <property type="protein sequence ID" value="CAG8853137.1"/>
    <property type="molecule type" value="Genomic_DNA"/>
</dbReference>
<name>A0ABN7XE02_GIGMA</name>
<dbReference type="Proteomes" id="UP000789901">
    <property type="component" value="Unassembled WGS sequence"/>
</dbReference>
<gene>
    <name evidence="1" type="ORF">GMARGA_LOCUS41958</name>
</gene>
<keyword evidence="2" id="KW-1185">Reference proteome</keyword>
<proteinExistence type="predicted"/>
<accession>A0ABN7XE02</accession>
<comment type="caution">
    <text evidence="1">The sequence shown here is derived from an EMBL/GenBank/DDBJ whole genome shotgun (WGS) entry which is preliminary data.</text>
</comment>